<comment type="caution">
    <text evidence="1">The sequence shown here is derived from an EMBL/GenBank/DDBJ whole genome shotgun (WGS) entry which is preliminary data.</text>
</comment>
<evidence type="ECO:0000313" key="1">
    <source>
        <dbReference type="EMBL" id="KNF09948.1"/>
    </source>
</evidence>
<evidence type="ECO:0000313" key="2">
    <source>
        <dbReference type="Proteomes" id="UP000037267"/>
    </source>
</evidence>
<reference evidence="2" key="1">
    <citation type="submission" date="2015-07" db="EMBL/GenBank/DDBJ databases">
        <title>Draft genome sequence of the purine-degrading Gottschalkia purinilyticum DSM 1384 (formerly Clostridium purinilyticum).</title>
        <authorList>
            <person name="Poehlein A."/>
            <person name="Schiel-Bengelsdorf B."/>
            <person name="Bengelsdorf F.R."/>
            <person name="Daniel R."/>
            <person name="Duerre P."/>
        </authorList>
    </citation>
    <scope>NUCLEOTIDE SEQUENCE [LARGE SCALE GENOMIC DNA]</scope>
    <source>
        <strain evidence="2">DSM 1384</strain>
    </source>
</reference>
<accession>A0A0L0WEP5</accession>
<dbReference type="Pfam" id="PF21835">
    <property type="entry name" value="YIEGIA_cap"/>
    <property type="match status" value="1"/>
</dbReference>
<protein>
    <submittedName>
        <fullName evidence="1">Uncharacterized protein</fullName>
    </submittedName>
</protein>
<dbReference type="InterPro" id="IPR054055">
    <property type="entry name" value="YpzH"/>
</dbReference>
<dbReference type="AlphaFoldDB" id="A0A0L0WEP5"/>
<gene>
    <name evidence="1" type="ORF">CLPU_1c01130</name>
</gene>
<dbReference type="EMBL" id="LGSS01000001">
    <property type="protein sequence ID" value="KNF09948.1"/>
    <property type="molecule type" value="Genomic_DNA"/>
</dbReference>
<dbReference type="Proteomes" id="UP000037267">
    <property type="component" value="Unassembled WGS sequence"/>
</dbReference>
<keyword evidence="2" id="KW-1185">Reference proteome</keyword>
<organism evidence="1 2">
    <name type="scientific">Gottschalkia purinilytica</name>
    <name type="common">Clostridium purinilyticum</name>
    <dbReference type="NCBI Taxonomy" id="1503"/>
    <lineage>
        <taxon>Bacteria</taxon>
        <taxon>Bacillati</taxon>
        <taxon>Bacillota</taxon>
        <taxon>Tissierellia</taxon>
        <taxon>Tissierellales</taxon>
        <taxon>Gottschalkiaceae</taxon>
        <taxon>Gottschalkia</taxon>
    </lineage>
</organism>
<dbReference type="OrthoDB" id="1955035at2"/>
<dbReference type="STRING" id="1503.CLPU_1c01130"/>
<dbReference type="RefSeq" id="WP_050353685.1">
    <property type="nucleotide sequence ID" value="NZ_LGSS01000001.1"/>
</dbReference>
<proteinExistence type="predicted"/>
<name>A0A0L0WEP5_GOTPU</name>
<sequence length="64" mass="6898">MKESSTRSILAIVTVDEKLIIDAGVPTILAKNKEEQEEIASQLGRTLAGNVYGLTNGIIIITQE</sequence>